<keyword evidence="5" id="KW-0030">Aminoacyl-tRNA synthetase</keyword>
<keyword evidence="4" id="KW-0067">ATP-binding</keyword>
<keyword evidence="3" id="KW-0547">Nucleotide-binding</keyword>
<dbReference type="PANTHER" id="PTHR11956">
    <property type="entry name" value="ARGINYL-TRNA SYNTHETASE"/>
    <property type="match status" value="1"/>
</dbReference>
<dbReference type="GO" id="GO:0004814">
    <property type="term" value="F:arginine-tRNA ligase activity"/>
    <property type="evidence" value="ECO:0007669"/>
    <property type="project" value="UniProtKB-EC"/>
</dbReference>
<keyword evidence="7" id="KW-0472">Membrane</keyword>
<sequence length="91" mass="10226">MQLIRRLAEFPRIVESAAEAHEPHRIAFYLSELAADFHGHWNRGKDRSELRFINLNEPQLTKARLAFVGAIAYVLAAGLAILGVSAPDEMR</sequence>
<evidence type="ECO:0000256" key="1">
    <source>
        <dbReference type="ARBA" id="ARBA00012837"/>
    </source>
</evidence>
<feature type="transmembrane region" description="Helical" evidence="7">
    <location>
        <begin position="65"/>
        <end position="86"/>
    </location>
</feature>
<dbReference type="EC" id="6.1.1.19" evidence="1"/>
<evidence type="ECO:0000256" key="3">
    <source>
        <dbReference type="ARBA" id="ARBA00022741"/>
    </source>
</evidence>
<dbReference type="InterPro" id="IPR001278">
    <property type="entry name" value="Arg-tRNA-ligase"/>
</dbReference>
<gene>
    <name evidence="9" type="primary">argS_3</name>
    <name evidence="9" type="ORF">A6302_03718</name>
</gene>
<evidence type="ECO:0000256" key="7">
    <source>
        <dbReference type="SAM" id="Phobius"/>
    </source>
</evidence>
<keyword evidence="7" id="KW-1133">Transmembrane helix</keyword>
<accession>A0A1E3GY94</accession>
<dbReference type="Pfam" id="PF05746">
    <property type="entry name" value="DALR_1"/>
    <property type="match status" value="1"/>
</dbReference>
<evidence type="ECO:0000259" key="8">
    <source>
        <dbReference type="SMART" id="SM00836"/>
    </source>
</evidence>
<keyword evidence="10" id="KW-1185">Reference proteome</keyword>
<dbReference type="GO" id="GO:0005524">
    <property type="term" value="F:ATP binding"/>
    <property type="evidence" value="ECO:0007669"/>
    <property type="project" value="UniProtKB-KW"/>
</dbReference>
<protein>
    <recommendedName>
        <fullName evidence="1">arginine--tRNA ligase</fullName>
        <ecNumber evidence="1">6.1.1.19</ecNumber>
    </recommendedName>
</protein>
<reference evidence="9 10" key="1">
    <citation type="submission" date="2016-07" db="EMBL/GenBank/DDBJ databases">
        <title>Draft Genome Sequence of Methylobrevis pamukkalensis PK2.</title>
        <authorList>
            <person name="Vasilenko O.V."/>
            <person name="Doronina N.V."/>
            <person name="Shmareva M.N."/>
            <person name="Tarlachkov S.V."/>
            <person name="Mustakhimov I."/>
            <person name="Trotsenko Y.A."/>
        </authorList>
    </citation>
    <scope>NUCLEOTIDE SEQUENCE [LARGE SCALE GENOMIC DNA]</scope>
    <source>
        <strain evidence="9 10">PK2</strain>
    </source>
</reference>
<evidence type="ECO:0000256" key="5">
    <source>
        <dbReference type="ARBA" id="ARBA00023146"/>
    </source>
</evidence>
<dbReference type="Gene3D" id="1.10.730.10">
    <property type="entry name" value="Isoleucyl-tRNA Synthetase, Domain 1"/>
    <property type="match status" value="1"/>
</dbReference>
<name>A0A1E3GY94_9HYPH</name>
<keyword evidence="2 9" id="KW-0436">Ligase</keyword>
<dbReference type="SMART" id="SM00836">
    <property type="entry name" value="DALR_1"/>
    <property type="match status" value="1"/>
</dbReference>
<evidence type="ECO:0000256" key="6">
    <source>
        <dbReference type="ARBA" id="ARBA00049339"/>
    </source>
</evidence>
<dbReference type="PANTHER" id="PTHR11956:SF5">
    <property type="entry name" value="ARGININE--TRNA LIGASE, CYTOPLASMIC"/>
    <property type="match status" value="1"/>
</dbReference>
<evidence type="ECO:0000256" key="4">
    <source>
        <dbReference type="ARBA" id="ARBA00022840"/>
    </source>
</evidence>
<evidence type="ECO:0000256" key="2">
    <source>
        <dbReference type="ARBA" id="ARBA00022598"/>
    </source>
</evidence>
<dbReference type="SUPFAM" id="SSF47323">
    <property type="entry name" value="Anticodon-binding domain of a subclass of class I aminoacyl-tRNA synthetases"/>
    <property type="match status" value="1"/>
</dbReference>
<dbReference type="AlphaFoldDB" id="A0A1E3GY94"/>
<dbReference type="PATRIC" id="fig|1439726.3.peg.3920"/>
<organism evidence="9 10">
    <name type="scientific">Methylobrevis pamukkalensis</name>
    <dbReference type="NCBI Taxonomy" id="1439726"/>
    <lineage>
        <taxon>Bacteria</taxon>
        <taxon>Pseudomonadati</taxon>
        <taxon>Pseudomonadota</taxon>
        <taxon>Alphaproteobacteria</taxon>
        <taxon>Hyphomicrobiales</taxon>
        <taxon>Pleomorphomonadaceae</taxon>
        <taxon>Methylobrevis</taxon>
    </lineage>
</organism>
<keyword evidence="7" id="KW-0812">Transmembrane</keyword>
<proteinExistence type="predicted"/>
<dbReference type="GO" id="GO:0006420">
    <property type="term" value="P:arginyl-tRNA aminoacylation"/>
    <property type="evidence" value="ECO:0007669"/>
    <property type="project" value="InterPro"/>
</dbReference>
<dbReference type="InterPro" id="IPR008909">
    <property type="entry name" value="DALR_anticod-bd"/>
</dbReference>
<evidence type="ECO:0000313" key="10">
    <source>
        <dbReference type="Proteomes" id="UP000094622"/>
    </source>
</evidence>
<dbReference type="EMBL" id="MCRJ01000118">
    <property type="protein sequence ID" value="ODN68994.1"/>
    <property type="molecule type" value="Genomic_DNA"/>
</dbReference>
<comment type="caution">
    <text evidence="9">The sequence shown here is derived from an EMBL/GenBank/DDBJ whole genome shotgun (WGS) entry which is preliminary data.</text>
</comment>
<dbReference type="Proteomes" id="UP000094622">
    <property type="component" value="Unassembled WGS sequence"/>
</dbReference>
<dbReference type="InterPro" id="IPR009080">
    <property type="entry name" value="tRNAsynth_Ia_anticodon-bd"/>
</dbReference>
<evidence type="ECO:0000313" key="9">
    <source>
        <dbReference type="EMBL" id="ODN68994.1"/>
    </source>
</evidence>
<feature type="domain" description="DALR anticodon binding" evidence="8">
    <location>
        <begin position="1"/>
        <end position="90"/>
    </location>
</feature>
<comment type="catalytic activity">
    <reaction evidence="6">
        <text>tRNA(Arg) + L-arginine + ATP = L-arginyl-tRNA(Arg) + AMP + diphosphate</text>
        <dbReference type="Rhea" id="RHEA:20301"/>
        <dbReference type="Rhea" id="RHEA-COMP:9658"/>
        <dbReference type="Rhea" id="RHEA-COMP:9673"/>
        <dbReference type="ChEBI" id="CHEBI:30616"/>
        <dbReference type="ChEBI" id="CHEBI:32682"/>
        <dbReference type="ChEBI" id="CHEBI:33019"/>
        <dbReference type="ChEBI" id="CHEBI:78442"/>
        <dbReference type="ChEBI" id="CHEBI:78513"/>
        <dbReference type="ChEBI" id="CHEBI:456215"/>
        <dbReference type="EC" id="6.1.1.19"/>
    </reaction>
</comment>